<reference evidence="1" key="1">
    <citation type="submission" date="2020-11" db="EMBL/GenBank/DDBJ databases">
        <authorList>
            <person name="Konstantinou D."/>
            <person name="Gkelis S."/>
            <person name="Popin R."/>
            <person name="Fewer D."/>
            <person name="Sivonen K."/>
        </authorList>
    </citation>
    <scope>NUCLEOTIDE SEQUENCE</scope>
    <source>
        <strain evidence="1">TAU-MAC 1115</strain>
    </source>
</reference>
<name>A0A947GIB1_9CYAN</name>
<proteinExistence type="predicted"/>
<sequence>MSILSAPPQSQLQTACRIEQDEIIPLNGPEQAWHIRSGTVALCRTIDGIRRCFFTAHAGEVIFGIAAQDSEMVAIAIEPVVITAIP</sequence>
<organism evidence="1 2">
    <name type="scientific">Leptothoe spongobia TAU-MAC 1115</name>
    <dbReference type="NCBI Taxonomy" id="1967444"/>
    <lineage>
        <taxon>Bacteria</taxon>
        <taxon>Bacillati</taxon>
        <taxon>Cyanobacteriota</taxon>
        <taxon>Cyanophyceae</taxon>
        <taxon>Nodosilineales</taxon>
        <taxon>Cymatolegaceae</taxon>
        <taxon>Leptothoe</taxon>
        <taxon>Leptothoe spongobia</taxon>
    </lineage>
</organism>
<accession>A0A947GIB1</accession>
<protein>
    <submittedName>
        <fullName evidence="1">Uncharacterized protein</fullName>
    </submittedName>
</protein>
<comment type="caution">
    <text evidence="1">The sequence shown here is derived from an EMBL/GenBank/DDBJ whole genome shotgun (WGS) entry which is preliminary data.</text>
</comment>
<evidence type="ECO:0000313" key="2">
    <source>
        <dbReference type="Proteomes" id="UP000717364"/>
    </source>
</evidence>
<gene>
    <name evidence="1" type="ORF">IXB50_06895</name>
</gene>
<dbReference type="AlphaFoldDB" id="A0A947GIB1"/>
<evidence type="ECO:0000313" key="1">
    <source>
        <dbReference type="EMBL" id="MBT9315148.1"/>
    </source>
</evidence>
<reference evidence="1" key="2">
    <citation type="journal article" date="2021" name="Mar. Drugs">
        <title>Genome Reduction and Secondary Metabolism of the Marine Sponge-Associated Cyanobacterium Leptothoe.</title>
        <authorList>
            <person name="Konstantinou D."/>
            <person name="Popin R.V."/>
            <person name="Fewer D.P."/>
            <person name="Sivonen K."/>
            <person name="Gkelis S."/>
        </authorList>
    </citation>
    <scope>NUCLEOTIDE SEQUENCE</scope>
    <source>
        <strain evidence="1">TAU-MAC 1115</strain>
    </source>
</reference>
<keyword evidence="2" id="KW-1185">Reference proteome</keyword>
<dbReference type="EMBL" id="JADOES010000009">
    <property type="protein sequence ID" value="MBT9315148.1"/>
    <property type="molecule type" value="Genomic_DNA"/>
</dbReference>
<dbReference type="RefSeq" id="WP_215608211.1">
    <property type="nucleotide sequence ID" value="NZ_JADOES010000009.1"/>
</dbReference>
<dbReference type="Proteomes" id="UP000717364">
    <property type="component" value="Unassembled WGS sequence"/>
</dbReference>